<sequence>MDSPWWMSSETPLRASNRVAPRPYDLCMSRAARMGTVMGGLSWLKRGCGLYGCGLCGLACRPDRLTVNRSNGTTPVSRAAPPGASSDRGNLAVPRSGPFRGRPTARYHERSTPGTHGRGQTRAGSVDTMGSSPNPGREDSMPSQRDNAPETHEPPARTRRDPGTPNGRRRYAPDPAERSFSPLSWLPFWLRDVILVLLVALPSVAPTGFGGNFTSSPAAALLVVASAGSVLLRWRAPLAGASVAVVACVLGLIVDGPLVTCLIATLIGVFAVARRLPRRTSLLFSAGTVVVLAAATLAFLASPWNDARALLQLAAFVGFATAAGDANRSHAAYIRGITERARRAEETKEAEALRRVAEERLRIARDLHDLLAHQIAVINLHASVASQALPDRPDDAETSLATIREAARTVLGEIGSLLTVLRATDAGGTGPSTAPVAGLADLESLLIDFERSGLRVDHRVAGTPKPLPGAVDMVAYRAVQEALTNAHKHGADHSALLHLDYQPAGVEITVTNTVAATPRPGSAAVDTAAAAGHGLLGARERVGSVGGRLTAARGPGPVFRFTAWLPADTDFPADSAPDATVSDSQPNGAS</sequence>
<keyword evidence="7" id="KW-0067">ATP-binding</keyword>
<feature type="transmembrane region" description="Helical" evidence="10">
    <location>
        <begin position="188"/>
        <end position="206"/>
    </location>
</feature>
<evidence type="ECO:0000256" key="5">
    <source>
        <dbReference type="ARBA" id="ARBA00022741"/>
    </source>
</evidence>
<feature type="compositionally biased region" description="Basic and acidic residues" evidence="9">
    <location>
        <begin position="147"/>
        <end position="162"/>
    </location>
</feature>
<keyword evidence="6" id="KW-0418">Kinase</keyword>
<dbReference type="PANTHER" id="PTHR24421">
    <property type="entry name" value="NITRATE/NITRITE SENSOR PROTEIN NARX-RELATED"/>
    <property type="match status" value="1"/>
</dbReference>
<evidence type="ECO:0000256" key="4">
    <source>
        <dbReference type="ARBA" id="ARBA00022679"/>
    </source>
</evidence>
<reference evidence="12 13" key="1">
    <citation type="submission" date="2018-01" db="EMBL/GenBank/DDBJ databases">
        <title>Cryobacterium sp. nov., from glaciers in China.</title>
        <authorList>
            <person name="Liu Q."/>
            <person name="Xin Y.-H."/>
        </authorList>
    </citation>
    <scope>NUCLEOTIDE SEQUENCE [LARGE SCALE GENOMIC DNA]</scope>
    <source>
        <strain evidence="12 13">TMB1-8</strain>
    </source>
</reference>
<dbReference type="Proteomes" id="UP000237104">
    <property type="component" value="Unassembled WGS sequence"/>
</dbReference>
<dbReference type="SUPFAM" id="SSF55874">
    <property type="entry name" value="ATPase domain of HSP90 chaperone/DNA topoisomerase II/histidine kinase"/>
    <property type="match status" value="1"/>
</dbReference>
<evidence type="ECO:0000256" key="10">
    <source>
        <dbReference type="SAM" id="Phobius"/>
    </source>
</evidence>
<feature type="transmembrane region" description="Helical" evidence="10">
    <location>
        <begin position="218"/>
        <end position="236"/>
    </location>
</feature>
<feature type="transmembrane region" description="Helical" evidence="10">
    <location>
        <begin position="282"/>
        <end position="301"/>
    </location>
</feature>
<evidence type="ECO:0000256" key="2">
    <source>
        <dbReference type="ARBA" id="ARBA00012438"/>
    </source>
</evidence>
<protein>
    <recommendedName>
        <fullName evidence="2">histidine kinase</fullName>
        <ecNumber evidence="2">2.7.13.3</ecNumber>
    </recommendedName>
</protein>
<dbReference type="CDD" id="cd16917">
    <property type="entry name" value="HATPase_UhpB-NarQ-NarX-like"/>
    <property type="match status" value="1"/>
</dbReference>
<evidence type="ECO:0000256" key="9">
    <source>
        <dbReference type="SAM" id="MobiDB-lite"/>
    </source>
</evidence>
<organism evidence="12 13">
    <name type="scientific">Cryobacterium zongtaii</name>
    <dbReference type="NCBI Taxonomy" id="1259217"/>
    <lineage>
        <taxon>Bacteria</taxon>
        <taxon>Bacillati</taxon>
        <taxon>Actinomycetota</taxon>
        <taxon>Actinomycetes</taxon>
        <taxon>Micrococcales</taxon>
        <taxon>Microbacteriaceae</taxon>
        <taxon>Cryobacterium</taxon>
    </lineage>
</organism>
<dbReference type="EMBL" id="PPXF01000049">
    <property type="protein sequence ID" value="POH63863.1"/>
    <property type="molecule type" value="Genomic_DNA"/>
</dbReference>
<dbReference type="GO" id="GO:0016020">
    <property type="term" value="C:membrane"/>
    <property type="evidence" value="ECO:0007669"/>
    <property type="project" value="InterPro"/>
</dbReference>
<proteinExistence type="predicted"/>
<evidence type="ECO:0000313" key="13">
    <source>
        <dbReference type="Proteomes" id="UP000237104"/>
    </source>
</evidence>
<evidence type="ECO:0000256" key="8">
    <source>
        <dbReference type="ARBA" id="ARBA00023012"/>
    </source>
</evidence>
<feature type="compositionally biased region" description="Polar residues" evidence="9">
    <location>
        <begin position="67"/>
        <end position="76"/>
    </location>
</feature>
<keyword evidence="10" id="KW-0812">Transmembrane</keyword>
<name>A0A2S3ZC66_9MICO</name>
<feature type="region of interest" description="Disordered" evidence="9">
    <location>
        <begin position="67"/>
        <end position="174"/>
    </location>
</feature>
<dbReference type="EC" id="2.7.13.3" evidence="2"/>
<dbReference type="InterPro" id="IPR011712">
    <property type="entry name" value="Sig_transdc_His_kin_sub3_dim/P"/>
</dbReference>
<evidence type="ECO:0000256" key="1">
    <source>
        <dbReference type="ARBA" id="ARBA00000085"/>
    </source>
</evidence>
<dbReference type="Gene3D" id="3.30.565.10">
    <property type="entry name" value="Histidine kinase-like ATPase, C-terminal domain"/>
    <property type="match status" value="1"/>
</dbReference>
<dbReference type="GO" id="GO:0000155">
    <property type="term" value="F:phosphorelay sensor kinase activity"/>
    <property type="evidence" value="ECO:0007669"/>
    <property type="project" value="InterPro"/>
</dbReference>
<dbReference type="Pfam" id="PF07730">
    <property type="entry name" value="HisKA_3"/>
    <property type="match status" value="1"/>
</dbReference>
<feature type="domain" description="Signal transduction histidine kinase subgroup 3 dimerisation and phosphoacceptor" evidence="11">
    <location>
        <begin position="359"/>
        <end position="424"/>
    </location>
</feature>
<comment type="catalytic activity">
    <reaction evidence="1">
        <text>ATP + protein L-histidine = ADP + protein N-phospho-L-histidine.</text>
        <dbReference type="EC" id="2.7.13.3"/>
    </reaction>
</comment>
<dbReference type="InterPro" id="IPR036890">
    <property type="entry name" value="HATPase_C_sf"/>
</dbReference>
<comment type="caution">
    <text evidence="12">The sequence shown here is derived from an EMBL/GenBank/DDBJ whole genome shotgun (WGS) entry which is preliminary data.</text>
</comment>
<evidence type="ECO:0000256" key="3">
    <source>
        <dbReference type="ARBA" id="ARBA00022553"/>
    </source>
</evidence>
<dbReference type="GO" id="GO:0046983">
    <property type="term" value="F:protein dimerization activity"/>
    <property type="evidence" value="ECO:0007669"/>
    <property type="project" value="InterPro"/>
</dbReference>
<evidence type="ECO:0000313" key="12">
    <source>
        <dbReference type="EMBL" id="POH63863.1"/>
    </source>
</evidence>
<dbReference type="PANTHER" id="PTHR24421:SF10">
    <property type="entry name" value="NITRATE_NITRITE SENSOR PROTEIN NARQ"/>
    <property type="match status" value="1"/>
</dbReference>
<keyword evidence="4" id="KW-0808">Transferase</keyword>
<keyword evidence="10" id="KW-1133">Transmembrane helix</keyword>
<dbReference type="InterPro" id="IPR050482">
    <property type="entry name" value="Sensor_HK_TwoCompSys"/>
</dbReference>
<dbReference type="GO" id="GO:0005524">
    <property type="term" value="F:ATP binding"/>
    <property type="evidence" value="ECO:0007669"/>
    <property type="project" value="UniProtKB-KW"/>
</dbReference>
<evidence type="ECO:0000256" key="6">
    <source>
        <dbReference type="ARBA" id="ARBA00022777"/>
    </source>
</evidence>
<keyword evidence="5" id="KW-0547">Nucleotide-binding</keyword>
<dbReference type="AlphaFoldDB" id="A0A2S3ZC66"/>
<feature type="transmembrane region" description="Helical" evidence="10">
    <location>
        <begin position="242"/>
        <end position="270"/>
    </location>
</feature>
<keyword evidence="3" id="KW-0597">Phosphoprotein</keyword>
<accession>A0A2S3ZC66</accession>
<evidence type="ECO:0000259" key="11">
    <source>
        <dbReference type="Pfam" id="PF07730"/>
    </source>
</evidence>
<keyword evidence="8" id="KW-0902">Two-component regulatory system</keyword>
<keyword evidence="10" id="KW-0472">Membrane</keyword>
<dbReference type="Gene3D" id="1.20.5.1930">
    <property type="match status" value="1"/>
</dbReference>
<evidence type="ECO:0000256" key="7">
    <source>
        <dbReference type="ARBA" id="ARBA00022840"/>
    </source>
</evidence>
<gene>
    <name evidence="12" type="ORF">C3B59_10705</name>
</gene>